<comment type="similarity">
    <text evidence="7">Belongs to the major facilitator superfamily. Sugar transporter (TC 2.A.1.1) family. Trehalose transporter subfamily.</text>
</comment>
<dbReference type="SUPFAM" id="SSF103473">
    <property type="entry name" value="MFS general substrate transporter"/>
    <property type="match status" value="1"/>
</dbReference>
<evidence type="ECO:0000256" key="4">
    <source>
        <dbReference type="ARBA" id="ARBA00022989"/>
    </source>
</evidence>
<dbReference type="PANTHER" id="PTHR48021:SF96">
    <property type="entry name" value="FACILITATED TREHALOSE TRANSPORTER TRET1-1-RELATED"/>
    <property type="match status" value="1"/>
</dbReference>
<keyword evidence="5 10" id="KW-0472">Membrane</keyword>
<dbReference type="InterPro" id="IPR005829">
    <property type="entry name" value="Sugar_transporter_CS"/>
</dbReference>
<feature type="region of interest" description="Disordered" evidence="9">
    <location>
        <begin position="23"/>
        <end position="64"/>
    </location>
</feature>
<dbReference type="EMBL" id="GAIX01005346">
    <property type="protein sequence ID" value="JAA87214.1"/>
    <property type="molecule type" value="Transcribed_RNA"/>
</dbReference>
<keyword evidence="4 10" id="KW-1133">Transmembrane helix</keyword>
<keyword evidence="3 10" id="KW-0812">Transmembrane</keyword>
<sequence length="641" mass="70270">MSFNKNNPNAMGKIMGYLKQLSTEMGGSEQSRRVQPDEERLYRSTSSSRGTKYARVPSRPTLSASTTCTSLATSCGSQGTLAPNYATIPEIVSTESSSEDEQDSFEKTRRHFQQLRQISLGNEFKYKMEMEIKSAKEENLRNSVPFVKQLSTESNKVKTDTNSTINGDAQPYGPTTQRLYLWTQIFAAFAVSMGSLIVGFTSGYTSPALLSMNETLSITKDEGSWIGGLMPLAALIGGIAGGPLIEFAGRKLTIMCISVPFFIGWMLIANAAQVTLVFAGRALCGICVGIGSLAFPVYVGETIQPEVRGALGLLPTAFGNTGILLAFFAGKYLNWSNLAFLGAALPVPVFLLMIIAPETPRWYVSKGRAEDARKSLQWLRGKNVDTEKEMRDLMRSQAESDFTKGSNTFGQLFTKKYLPAVLISLGLMLFQQMSGINAVIFYSSDFFLMANSSYDVNMCSIIIGVVNFASTFIATAIIDRLGRKILLYISSVSMITTLTVLGSYLYLKDIKVDVSSYGWLPLACLMIYVLGFSIGFGPIPWLMLGEILPSRIRGTAASLATGLNFTCTFIITTSFHKIVQWMNMSGAMWLYAVICILGLFFVIFFVPETKGKSLEEIEKKLTGGSRRVRCQSSSKPTINGC</sequence>
<feature type="transmembrane region" description="Helical" evidence="10">
    <location>
        <begin position="335"/>
        <end position="356"/>
    </location>
</feature>
<feature type="transmembrane region" description="Helical" evidence="10">
    <location>
        <begin position="252"/>
        <end position="272"/>
    </location>
</feature>
<keyword evidence="2" id="KW-1003">Cell membrane</keyword>
<comment type="subcellular location">
    <subcellularLocation>
        <location evidence="1">Cell membrane</location>
        <topology evidence="1">Multi-pass membrane protein</topology>
    </subcellularLocation>
</comment>
<evidence type="ECO:0000256" key="3">
    <source>
        <dbReference type="ARBA" id="ARBA00022692"/>
    </source>
</evidence>
<dbReference type="InterPro" id="IPR005828">
    <property type="entry name" value="MFS_sugar_transport-like"/>
</dbReference>
<dbReference type="InterPro" id="IPR044775">
    <property type="entry name" value="MFS_ERD6/Tret1-like"/>
</dbReference>
<dbReference type="NCBIfam" id="TIGR00879">
    <property type="entry name" value="SP"/>
    <property type="match status" value="1"/>
</dbReference>
<keyword evidence="8" id="KW-0813">Transport</keyword>
<dbReference type="Gene3D" id="1.20.1250.20">
    <property type="entry name" value="MFS general substrate transporter like domains"/>
    <property type="match status" value="1"/>
</dbReference>
<feature type="transmembrane region" description="Helical" evidence="10">
    <location>
        <begin position="454"/>
        <end position="478"/>
    </location>
</feature>
<reference evidence="12" key="1">
    <citation type="journal article" date="2013" name="BMC Genomics">
        <title>Unscrambling butterfly oogenesis.</title>
        <authorList>
            <person name="Carter J.M."/>
            <person name="Baker S.C."/>
            <person name="Pink R."/>
            <person name="Carter D.R."/>
            <person name="Collins A."/>
            <person name="Tomlin J."/>
            <person name="Gibbs M."/>
            <person name="Breuker C.J."/>
        </authorList>
    </citation>
    <scope>NUCLEOTIDE SEQUENCE</scope>
    <source>
        <tissue evidence="12">Ovary</tissue>
    </source>
</reference>
<dbReference type="Pfam" id="PF00083">
    <property type="entry name" value="Sugar_tr"/>
    <property type="match status" value="1"/>
</dbReference>
<feature type="transmembrane region" description="Helical" evidence="10">
    <location>
        <begin position="278"/>
        <end position="299"/>
    </location>
</feature>
<name>S4P9R7_9NEOP</name>
<evidence type="ECO:0000256" key="6">
    <source>
        <dbReference type="ARBA" id="ARBA00023180"/>
    </source>
</evidence>
<dbReference type="InterPro" id="IPR036259">
    <property type="entry name" value="MFS_trans_sf"/>
</dbReference>
<dbReference type="InterPro" id="IPR020846">
    <property type="entry name" value="MFS_dom"/>
</dbReference>
<feature type="transmembrane region" description="Helical" evidence="10">
    <location>
        <begin position="311"/>
        <end position="329"/>
    </location>
</feature>
<dbReference type="CDD" id="cd17358">
    <property type="entry name" value="MFS_GLUT6_8_Class3_like"/>
    <property type="match status" value="1"/>
</dbReference>
<feature type="domain" description="Major facilitator superfamily (MFS) profile" evidence="11">
    <location>
        <begin position="187"/>
        <end position="610"/>
    </location>
</feature>
<proteinExistence type="inferred from homology"/>
<keyword evidence="6" id="KW-0325">Glycoprotein</keyword>
<dbReference type="AlphaFoldDB" id="S4P9R7"/>
<dbReference type="CTD" id="100141437"/>
<feature type="transmembrane region" description="Helical" evidence="10">
    <location>
        <begin position="556"/>
        <end position="576"/>
    </location>
</feature>
<dbReference type="PROSITE" id="PS00217">
    <property type="entry name" value="SUGAR_TRANSPORT_2"/>
    <property type="match status" value="1"/>
</dbReference>
<evidence type="ECO:0000256" key="7">
    <source>
        <dbReference type="ARBA" id="ARBA00024348"/>
    </source>
</evidence>
<evidence type="ECO:0000256" key="2">
    <source>
        <dbReference type="ARBA" id="ARBA00022475"/>
    </source>
</evidence>
<organism evidence="12">
    <name type="scientific">Pararge aegeria</name>
    <name type="common">speckled wood butterfly</name>
    <dbReference type="NCBI Taxonomy" id="116150"/>
    <lineage>
        <taxon>Eukaryota</taxon>
        <taxon>Metazoa</taxon>
        <taxon>Ecdysozoa</taxon>
        <taxon>Arthropoda</taxon>
        <taxon>Hexapoda</taxon>
        <taxon>Insecta</taxon>
        <taxon>Pterygota</taxon>
        <taxon>Neoptera</taxon>
        <taxon>Endopterygota</taxon>
        <taxon>Lepidoptera</taxon>
        <taxon>Glossata</taxon>
        <taxon>Ditrysia</taxon>
        <taxon>Papilionoidea</taxon>
        <taxon>Nymphalidae</taxon>
        <taxon>Satyrinae</taxon>
        <taxon>Satyrini</taxon>
        <taxon>Parargina</taxon>
        <taxon>Pararge</taxon>
    </lineage>
</organism>
<dbReference type="InterPro" id="IPR003663">
    <property type="entry name" value="Sugar/inositol_transpt"/>
</dbReference>
<reference evidence="12" key="2">
    <citation type="submission" date="2013-05" db="EMBL/GenBank/DDBJ databases">
        <authorList>
            <person name="Carter J.-M."/>
            <person name="Baker S.C."/>
            <person name="Pink R."/>
            <person name="Carter D.R.F."/>
            <person name="Collins A."/>
            <person name="Tomlin J."/>
            <person name="Gibbs M."/>
            <person name="Breuker C.J."/>
        </authorList>
    </citation>
    <scope>NUCLEOTIDE SEQUENCE</scope>
    <source>
        <tissue evidence="12">Ovary</tissue>
    </source>
</reference>
<dbReference type="PROSITE" id="PS00216">
    <property type="entry name" value="SUGAR_TRANSPORT_1"/>
    <property type="match status" value="1"/>
</dbReference>
<feature type="transmembrane region" description="Helical" evidence="10">
    <location>
        <begin position="417"/>
        <end position="442"/>
    </location>
</feature>
<feature type="transmembrane region" description="Helical" evidence="10">
    <location>
        <begin position="485"/>
        <end position="507"/>
    </location>
</feature>
<evidence type="ECO:0000313" key="12">
    <source>
        <dbReference type="EMBL" id="JAA87214.1"/>
    </source>
</evidence>
<dbReference type="FunFam" id="1.20.1250.20:FF:000055">
    <property type="entry name" value="Facilitated trehalose transporter Tret1-2 homolog"/>
    <property type="match status" value="1"/>
</dbReference>
<feature type="transmembrane region" description="Helical" evidence="10">
    <location>
        <begin position="224"/>
        <end position="245"/>
    </location>
</feature>
<evidence type="ECO:0000256" key="5">
    <source>
        <dbReference type="ARBA" id="ARBA00023136"/>
    </source>
</evidence>
<dbReference type="GO" id="GO:0051119">
    <property type="term" value="F:sugar transmembrane transporter activity"/>
    <property type="evidence" value="ECO:0007669"/>
    <property type="project" value="InterPro"/>
</dbReference>
<feature type="compositionally biased region" description="Basic and acidic residues" evidence="9">
    <location>
        <begin position="30"/>
        <end position="42"/>
    </location>
</feature>
<feature type="transmembrane region" description="Helical" evidence="10">
    <location>
        <begin position="519"/>
        <end position="544"/>
    </location>
</feature>
<dbReference type="PRINTS" id="PR00171">
    <property type="entry name" value="SUGRTRNSPORT"/>
</dbReference>
<evidence type="ECO:0000259" key="11">
    <source>
        <dbReference type="PROSITE" id="PS50850"/>
    </source>
</evidence>
<dbReference type="PROSITE" id="PS50850">
    <property type="entry name" value="MFS"/>
    <property type="match status" value="1"/>
</dbReference>
<evidence type="ECO:0000256" key="8">
    <source>
        <dbReference type="RuleBase" id="RU003346"/>
    </source>
</evidence>
<dbReference type="RefSeq" id="XP_039761103.1">
    <property type="nucleotide sequence ID" value="XM_039905169.1"/>
</dbReference>
<accession>S4P9R7</accession>
<feature type="transmembrane region" description="Helical" evidence="10">
    <location>
        <begin position="179"/>
        <end position="204"/>
    </location>
</feature>
<evidence type="ECO:0000256" key="1">
    <source>
        <dbReference type="ARBA" id="ARBA00004651"/>
    </source>
</evidence>
<evidence type="ECO:0000256" key="9">
    <source>
        <dbReference type="SAM" id="MobiDB-lite"/>
    </source>
</evidence>
<protein>
    <submittedName>
        <fullName evidence="12">Facilitated trehalose transporter Tret1</fullName>
    </submittedName>
</protein>
<dbReference type="GO" id="GO:0005886">
    <property type="term" value="C:plasma membrane"/>
    <property type="evidence" value="ECO:0007669"/>
    <property type="project" value="UniProtKB-SubCell"/>
</dbReference>
<dbReference type="PANTHER" id="PTHR48021">
    <property type="match status" value="1"/>
</dbReference>
<dbReference type="InterPro" id="IPR050549">
    <property type="entry name" value="MFS_Trehalose_Transporter"/>
</dbReference>
<dbReference type="GeneID" id="120634506"/>
<evidence type="ECO:0000256" key="10">
    <source>
        <dbReference type="SAM" id="Phobius"/>
    </source>
</evidence>
<feature type="transmembrane region" description="Helical" evidence="10">
    <location>
        <begin position="588"/>
        <end position="606"/>
    </location>
</feature>